<reference evidence="1 2" key="1">
    <citation type="journal article" date="2018" name="Nat. Genet.">
        <title>The Rosa genome provides new insights in the design of modern roses.</title>
        <authorList>
            <person name="Bendahmane M."/>
        </authorList>
    </citation>
    <scope>NUCLEOTIDE SEQUENCE [LARGE SCALE GENOMIC DNA]</scope>
    <source>
        <strain evidence="2">cv. Old Blush</strain>
    </source>
</reference>
<gene>
    <name evidence="1" type="ORF">RchiOBHm_Chr2g0111491</name>
</gene>
<proteinExistence type="predicted"/>
<comment type="caution">
    <text evidence="1">The sequence shown here is derived from an EMBL/GenBank/DDBJ whole genome shotgun (WGS) entry which is preliminary data.</text>
</comment>
<organism evidence="1 2">
    <name type="scientific">Rosa chinensis</name>
    <name type="common">China rose</name>
    <dbReference type="NCBI Taxonomy" id="74649"/>
    <lineage>
        <taxon>Eukaryota</taxon>
        <taxon>Viridiplantae</taxon>
        <taxon>Streptophyta</taxon>
        <taxon>Embryophyta</taxon>
        <taxon>Tracheophyta</taxon>
        <taxon>Spermatophyta</taxon>
        <taxon>Magnoliopsida</taxon>
        <taxon>eudicotyledons</taxon>
        <taxon>Gunneridae</taxon>
        <taxon>Pentapetalae</taxon>
        <taxon>rosids</taxon>
        <taxon>fabids</taxon>
        <taxon>Rosales</taxon>
        <taxon>Rosaceae</taxon>
        <taxon>Rosoideae</taxon>
        <taxon>Rosoideae incertae sedis</taxon>
        <taxon>Rosa</taxon>
    </lineage>
</organism>
<dbReference type="AlphaFoldDB" id="A0A2P6RPZ1"/>
<evidence type="ECO:0000313" key="2">
    <source>
        <dbReference type="Proteomes" id="UP000238479"/>
    </source>
</evidence>
<protein>
    <submittedName>
        <fullName evidence="1">Uncharacterized protein</fullName>
    </submittedName>
</protein>
<sequence length="103" mass="11529">MIVLEAEAPLAIAETLTDNVCRRRICATQGVGLALFRSLPSTFSLLLGGRIVAYLRCYCYYCYCHHENDEDDEELLISLSLCLSLLVIGLCNCSHRSSYVIHI</sequence>
<dbReference type="EMBL" id="PDCK01000040">
    <property type="protein sequence ID" value="PRQ48508.1"/>
    <property type="molecule type" value="Genomic_DNA"/>
</dbReference>
<evidence type="ECO:0000313" key="1">
    <source>
        <dbReference type="EMBL" id="PRQ48508.1"/>
    </source>
</evidence>
<accession>A0A2P6RPZ1</accession>
<dbReference type="Proteomes" id="UP000238479">
    <property type="component" value="Chromosome 2"/>
</dbReference>
<keyword evidence="2" id="KW-1185">Reference proteome</keyword>
<name>A0A2P6RPZ1_ROSCH</name>
<dbReference type="Gramene" id="PRQ48508">
    <property type="protein sequence ID" value="PRQ48508"/>
    <property type="gene ID" value="RchiOBHm_Chr2g0111491"/>
</dbReference>